<keyword evidence="2" id="KW-1185">Reference proteome</keyword>
<dbReference type="EMBL" id="VOIH02000008">
    <property type="protein sequence ID" value="KAF3440407.1"/>
    <property type="molecule type" value="Genomic_DNA"/>
</dbReference>
<dbReference type="Proteomes" id="UP000796880">
    <property type="component" value="Unassembled WGS sequence"/>
</dbReference>
<organism evidence="1 2">
    <name type="scientific">Rhamnella rubrinervis</name>
    <dbReference type="NCBI Taxonomy" id="2594499"/>
    <lineage>
        <taxon>Eukaryota</taxon>
        <taxon>Viridiplantae</taxon>
        <taxon>Streptophyta</taxon>
        <taxon>Embryophyta</taxon>
        <taxon>Tracheophyta</taxon>
        <taxon>Spermatophyta</taxon>
        <taxon>Magnoliopsida</taxon>
        <taxon>eudicotyledons</taxon>
        <taxon>Gunneridae</taxon>
        <taxon>Pentapetalae</taxon>
        <taxon>rosids</taxon>
        <taxon>fabids</taxon>
        <taxon>Rosales</taxon>
        <taxon>Rhamnaceae</taxon>
        <taxon>rhamnoid group</taxon>
        <taxon>Rhamneae</taxon>
        <taxon>Rhamnella</taxon>
    </lineage>
</organism>
<proteinExistence type="predicted"/>
<accession>A0A8K0EBD3</accession>
<comment type="caution">
    <text evidence="1">The sequence shown here is derived from an EMBL/GenBank/DDBJ whole genome shotgun (WGS) entry which is preliminary data.</text>
</comment>
<name>A0A8K0EBD3_9ROSA</name>
<reference evidence="1" key="1">
    <citation type="submission" date="2020-03" db="EMBL/GenBank/DDBJ databases">
        <title>A high-quality chromosome-level genome assembly of a woody plant with both climbing and erect habits, Rhamnella rubrinervis.</title>
        <authorList>
            <person name="Lu Z."/>
            <person name="Yang Y."/>
            <person name="Zhu X."/>
            <person name="Sun Y."/>
        </authorList>
    </citation>
    <scope>NUCLEOTIDE SEQUENCE</scope>
    <source>
        <strain evidence="1">BYM</strain>
        <tissue evidence="1">Leaf</tissue>
    </source>
</reference>
<dbReference type="AlphaFoldDB" id="A0A8K0EBD3"/>
<gene>
    <name evidence="1" type="ORF">FNV43_RR18691</name>
</gene>
<evidence type="ECO:0000313" key="1">
    <source>
        <dbReference type="EMBL" id="KAF3440407.1"/>
    </source>
</evidence>
<sequence>MAIGTFRRVSVDFSDSLGNEKVAILMDDRMREFGRFGLGAIDRDIYLHLYDGCFQIWDSKVSHLFLTCPPCHLGLSWGCPGSIGYFDSVVAMFEKVWSFIKHSGLQSLDDGIVSALCYLTMHNSIGDLTILGNLGFGLCARAPRFIRWFGLPRGWLKVNKRSGCDVRVSHILREIVADLFRILAFAEAWWWFLDSCTNAL</sequence>
<evidence type="ECO:0000313" key="2">
    <source>
        <dbReference type="Proteomes" id="UP000796880"/>
    </source>
</evidence>
<protein>
    <submittedName>
        <fullName evidence="1">Uncharacterized protein</fullName>
    </submittedName>
</protein>